<dbReference type="InterPro" id="IPR009057">
    <property type="entry name" value="Homeodomain-like_sf"/>
</dbReference>
<dbReference type="OrthoDB" id="3237195at2"/>
<evidence type="ECO:0000313" key="6">
    <source>
        <dbReference type="EMBL" id="THG32625.1"/>
    </source>
</evidence>
<dbReference type="InterPro" id="IPR036271">
    <property type="entry name" value="Tet_transcr_reg_TetR-rel_C_sf"/>
</dbReference>
<dbReference type="InterPro" id="IPR054126">
    <property type="entry name" value="CprB_TetR_C"/>
</dbReference>
<dbReference type="SUPFAM" id="SSF48498">
    <property type="entry name" value="Tetracyclin repressor-like, C-terminal domain"/>
    <property type="match status" value="1"/>
</dbReference>
<protein>
    <submittedName>
        <fullName evidence="6">TetR/AcrR family transcriptional regulator</fullName>
    </submittedName>
</protein>
<feature type="domain" description="HTH tetR-type" evidence="5">
    <location>
        <begin position="8"/>
        <end position="68"/>
    </location>
</feature>
<evidence type="ECO:0000256" key="1">
    <source>
        <dbReference type="ARBA" id="ARBA00023015"/>
    </source>
</evidence>
<accession>A0A4S4FSE1</accession>
<dbReference type="Pfam" id="PF21935">
    <property type="entry name" value="TetR_C_45"/>
    <property type="match status" value="1"/>
</dbReference>
<dbReference type="AlphaFoldDB" id="A0A4S4FSE1"/>
<keyword evidence="3" id="KW-0804">Transcription</keyword>
<feature type="DNA-binding region" description="H-T-H motif" evidence="4">
    <location>
        <begin position="31"/>
        <end position="50"/>
    </location>
</feature>
<evidence type="ECO:0000313" key="7">
    <source>
        <dbReference type="Proteomes" id="UP000307380"/>
    </source>
</evidence>
<dbReference type="InterPro" id="IPR047923">
    <property type="entry name" value="ArpA-like"/>
</dbReference>
<dbReference type="EMBL" id="SSSN01000009">
    <property type="protein sequence ID" value="THG32625.1"/>
    <property type="molecule type" value="Genomic_DNA"/>
</dbReference>
<evidence type="ECO:0000256" key="2">
    <source>
        <dbReference type="ARBA" id="ARBA00023125"/>
    </source>
</evidence>
<dbReference type="GO" id="GO:0000976">
    <property type="term" value="F:transcription cis-regulatory region binding"/>
    <property type="evidence" value="ECO:0007669"/>
    <property type="project" value="TreeGrafter"/>
</dbReference>
<dbReference type="PRINTS" id="PR00455">
    <property type="entry name" value="HTHTETR"/>
</dbReference>
<dbReference type="Proteomes" id="UP000307380">
    <property type="component" value="Unassembled WGS sequence"/>
</dbReference>
<evidence type="ECO:0000256" key="3">
    <source>
        <dbReference type="ARBA" id="ARBA00023163"/>
    </source>
</evidence>
<keyword evidence="7" id="KW-1185">Reference proteome</keyword>
<dbReference type="Pfam" id="PF00440">
    <property type="entry name" value="TetR_N"/>
    <property type="match status" value="1"/>
</dbReference>
<organism evidence="6 7">
    <name type="scientific">Orlajensenia flava</name>
    <dbReference type="NCBI Taxonomy" id="2565934"/>
    <lineage>
        <taxon>Bacteria</taxon>
        <taxon>Bacillati</taxon>
        <taxon>Actinomycetota</taxon>
        <taxon>Actinomycetes</taxon>
        <taxon>Micrococcales</taxon>
        <taxon>Microbacteriaceae</taxon>
        <taxon>Orlajensenia</taxon>
    </lineage>
</organism>
<dbReference type="GO" id="GO:0003700">
    <property type="term" value="F:DNA-binding transcription factor activity"/>
    <property type="evidence" value="ECO:0007669"/>
    <property type="project" value="TreeGrafter"/>
</dbReference>
<reference evidence="6 7" key="1">
    <citation type="submission" date="2019-04" db="EMBL/GenBank/DDBJ databases">
        <authorList>
            <person name="Jiang L."/>
        </authorList>
    </citation>
    <scope>NUCLEOTIDE SEQUENCE [LARGE SCALE GENOMIC DNA]</scope>
    <source>
        <strain evidence="6 7">YIM 131861</strain>
    </source>
</reference>
<dbReference type="PANTHER" id="PTHR30055:SF234">
    <property type="entry name" value="HTH-TYPE TRANSCRIPTIONAL REGULATOR BETI"/>
    <property type="match status" value="1"/>
</dbReference>
<dbReference type="SUPFAM" id="SSF46689">
    <property type="entry name" value="Homeodomain-like"/>
    <property type="match status" value="1"/>
</dbReference>
<proteinExistence type="predicted"/>
<sequence>MPQQERARITRERVLEGAARVFARVGFAGASLSDITAEAGTSKGALYFHFTSKEHIARAIVDHEQNLAKESATTVIAAAASPLEAAMGLCGDFARLVASDPIIRAGVRLTSEAGEFDPPLTSPFEDWFIALEQLFSAAVATGQARADLDVPTFVRFAIPAFTGVQLVSGALTDYADFAQRVREMWLFLLPAVVAPERLGDVVAALDRVLPASA</sequence>
<dbReference type="PROSITE" id="PS50977">
    <property type="entry name" value="HTH_TETR_2"/>
    <property type="match status" value="1"/>
</dbReference>
<dbReference type="PANTHER" id="PTHR30055">
    <property type="entry name" value="HTH-TYPE TRANSCRIPTIONAL REGULATOR RUTR"/>
    <property type="match status" value="1"/>
</dbReference>
<dbReference type="RefSeq" id="WP_136424928.1">
    <property type="nucleotide sequence ID" value="NZ_SSSN01000009.1"/>
</dbReference>
<dbReference type="InterPro" id="IPR050109">
    <property type="entry name" value="HTH-type_TetR-like_transc_reg"/>
</dbReference>
<dbReference type="NCBIfam" id="NF041196">
    <property type="entry name" value="ScbR_bind_reg"/>
    <property type="match status" value="1"/>
</dbReference>
<keyword evidence="1" id="KW-0805">Transcription regulation</keyword>
<keyword evidence="2 4" id="KW-0238">DNA-binding</keyword>
<dbReference type="Gene3D" id="1.10.357.10">
    <property type="entry name" value="Tetracycline Repressor, domain 2"/>
    <property type="match status" value="1"/>
</dbReference>
<dbReference type="InterPro" id="IPR001647">
    <property type="entry name" value="HTH_TetR"/>
</dbReference>
<gene>
    <name evidence="6" type="ORF">E6C70_12850</name>
</gene>
<name>A0A4S4FSE1_9MICO</name>
<evidence type="ECO:0000256" key="4">
    <source>
        <dbReference type="PROSITE-ProRule" id="PRU00335"/>
    </source>
</evidence>
<evidence type="ECO:0000259" key="5">
    <source>
        <dbReference type="PROSITE" id="PS50977"/>
    </source>
</evidence>
<comment type="caution">
    <text evidence="6">The sequence shown here is derived from an EMBL/GenBank/DDBJ whole genome shotgun (WGS) entry which is preliminary data.</text>
</comment>